<dbReference type="InterPro" id="IPR002372">
    <property type="entry name" value="PQQ_rpt_dom"/>
</dbReference>
<name>A0A382ZUI2_9ZZZZ</name>
<reference evidence="2" key="1">
    <citation type="submission" date="2018-05" db="EMBL/GenBank/DDBJ databases">
        <authorList>
            <person name="Lanie J.A."/>
            <person name="Ng W.-L."/>
            <person name="Kazmierczak K.M."/>
            <person name="Andrzejewski T.M."/>
            <person name="Davidsen T.M."/>
            <person name="Wayne K.J."/>
            <person name="Tettelin H."/>
            <person name="Glass J.I."/>
            <person name="Rusch D."/>
            <person name="Podicherti R."/>
            <person name="Tsui H.-C.T."/>
            <person name="Winkler M.E."/>
        </authorList>
    </citation>
    <scope>NUCLEOTIDE SEQUENCE</scope>
</reference>
<dbReference type="Gene3D" id="2.140.10.10">
    <property type="entry name" value="Quinoprotein alcohol dehydrogenase-like superfamily"/>
    <property type="match status" value="1"/>
</dbReference>
<dbReference type="SUPFAM" id="SSF50998">
    <property type="entry name" value="Quinoprotein alcohol dehydrogenase-like"/>
    <property type="match status" value="1"/>
</dbReference>
<organism evidence="2">
    <name type="scientific">marine metagenome</name>
    <dbReference type="NCBI Taxonomy" id="408172"/>
    <lineage>
        <taxon>unclassified sequences</taxon>
        <taxon>metagenomes</taxon>
        <taxon>ecological metagenomes</taxon>
    </lineage>
</organism>
<protein>
    <recommendedName>
        <fullName evidence="1">Pyrrolo-quinoline quinone repeat domain-containing protein</fullName>
    </recommendedName>
</protein>
<dbReference type="AlphaFoldDB" id="A0A382ZUI2"/>
<feature type="domain" description="Pyrrolo-quinoline quinone repeat" evidence="1">
    <location>
        <begin position="1"/>
        <end position="35"/>
    </location>
</feature>
<dbReference type="InterPro" id="IPR011047">
    <property type="entry name" value="Quinoprotein_ADH-like_sf"/>
</dbReference>
<accession>A0A382ZUI2</accession>
<gene>
    <name evidence="2" type="ORF">METZ01_LOCUS451803</name>
</gene>
<evidence type="ECO:0000313" key="2">
    <source>
        <dbReference type="EMBL" id="SVD98949.1"/>
    </source>
</evidence>
<dbReference type="Pfam" id="PF01011">
    <property type="entry name" value="PQQ"/>
    <property type="match status" value="1"/>
</dbReference>
<dbReference type="EMBL" id="UINC01186640">
    <property type="protein sequence ID" value="SVD98949.1"/>
    <property type="molecule type" value="Genomic_DNA"/>
</dbReference>
<evidence type="ECO:0000259" key="1">
    <source>
        <dbReference type="Pfam" id="PF01011"/>
    </source>
</evidence>
<proteinExistence type="predicted"/>
<feature type="non-terminal residue" evidence="2">
    <location>
        <position position="1"/>
    </location>
</feature>
<sequence>AFATATGDQLWEIRLPSSIETTPITYLGADGRQFVTVVSTGGGLTGSEVTNDEIIAFALPRN</sequence>